<dbReference type="SMART" id="SM00382">
    <property type="entry name" value="AAA"/>
    <property type="match status" value="1"/>
</dbReference>
<dbReference type="PANTHER" id="PTHR23076:SF97">
    <property type="entry name" value="ATP-DEPENDENT ZINC METALLOPROTEASE YME1L1"/>
    <property type="match status" value="1"/>
</dbReference>
<dbReference type="AlphaFoldDB" id="A0A4Q0SHN5"/>
<dbReference type="Pfam" id="PF01434">
    <property type="entry name" value="Peptidase_M41"/>
    <property type="match status" value="1"/>
</dbReference>
<dbReference type="InterPro" id="IPR037219">
    <property type="entry name" value="Peptidase_M41-like"/>
</dbReference>
<accession>A0A4Q0SHN5</accession>
<feature type="region of interest" description="Disordered" evidence="1">
    <location>
        <begin position="36"/>
        <end position="66"/>
    </location>
</feature>
<dbReference type="Gene3D" id="3.40.50.300">
    <property type="entry name" value="P-loop containing nucleotide triphosphate hydrolases"/>
    <property type="match status" value="1"/>
</dbReference>
<feature type="domain" description="AAA+ ATPase" evidence="2">
    <location>
        <begin position="293"/>
        <end position="434"/>
    </location>
</feature>
<comment type="caution">
    <text evidence="3">The sequence shown here is derived from an EMBL/GenBank/DDBJ whole genome shotgun (WGS) entry which is preliminary data.</text>
</comment>
<dbReference type="InterPro" id="IPR000642">
    <property type="entry name" value="Peptidase_M41"/>
</dbReference>
<dbReference type="GO" id="GO:0006508">
    <property type="term" value="P:proteolysis"/>
    <property type="evidence" value="ECO:0007669"/>
    <property type="project" value="InterPro"/>
</dbReference>
<sequence>MSLIVLAASTRPLAEVFLDRLRNGAGFSRLAGELPAVEDDEGQLPDGDRDDAQRRRTKSSPPSPDAAASAILLGRAFENSRDILARLTAPDMVAIIQVAGPDLVKPIRRMLRMLLASDATLIDGDDLADRFRSSPTTNSVVVFTDSGKSKVTTKDDETVAAAMRLRCAVIGIARPGDRLPRALLRIAEHRIVVPPMDAGVVADVIEAVTGNRPASIDELTARRVGVNDLAIAVREDLSAEQALARLERLVEIPIESGPRLSELSGLGQAKVYCMQVAEAMREYLAGTRPWHQCPRGLLLSGPPGTGKTSLARALCRELSGSVSFIATSYAAWQSHKTGHLGDVTAAIRETFFEAARRKPCIIYLDECNSIQARGGRDHDAWWTAIVNTLLEMIDGFEKTEGVFLIASCNDPTRLDPALVRAGRLDHHIEIELPDVPGLVGIFRTHLGSDCAGADLRQAALAARGHTGADVEKWTRIAREAAHKEKRAVTVKDLVDAVRDGEPDWPDDLRWRVAYHESGHAIAHMVLGIGMPKSLSINGNGGYAETAAAKPQVPTRAHLEDLLATILAGRAAEQLKFAETTTGSGGSSARSDLARATALALRMETSYGFGCLGLVTLAEDYLNDGYLLMTEPLRSATNETLKRAYAKTLALLERNRHSLDALALALFASGYLDGGEIDAIVARYPLESASAASVLPRTSASSIQNGGAAASDPALR</sequence>
<dbReference type="InterPro" id="IPR003959">
    <property type="entry name" value="ATPase_AAA_core"/>
</dbReference>
<dbReference type="Proteomes" id="UP000290565">
    <property type="component" value="Unassembled WGS sequence"/>
</dbReference>
<dbReference type="PRINTS" id="PR00830">
    <property type="entry name" value="ENDOLAPTASE"/>
</dbReference>
<dbReference type="PANTHER" id="PTHR23076">
    <property type="entry name" value="METALLOPROTEASE M41 FTSH"/>
    <property type="match status" value="1"/>
</dbReference>
<evidence type="ECO:0000313" key="4">
    <source>
        <dbReference type="Proteomes" id="UP000290565"/>
    </source>
</evidence>
<reference evidence="3 4" key="1">
    <citation type="submission" date="2015-04" db="EMBL/GenBank/DDBJ databases">
        <title>Comparative genomics of rhizobia nodulating Arachis hypogaea in China.</title>
        <authorList>
            <person name="Li Y."/>
        </authorList>
    </citation>
    <scope>NUCLEOTIDE SEQUENCE [LARGE SCALE GENOMIC DNA]</scope>
    <source>
        <strain evidence="3 4">CCBAU 51787</strain>
    </source>
</reference>
<gene>
    <name evidence="3" type="ORF">XH94_23805</name>
</gene>
<dbReference type="RefSeq" id="WP_164939574.1">
    <property type="nucleotide sequence ID" value="NZ_LBJM01000064.1"/>
</dbReference>
<proteinExistence type="predicted"/>
<dbReference type="SUPFAM" id="SSF140990">
    <property type="entry name" value="FtsH protease domain-like"/>
    <property type="match status" value="1"/>
</dbReference>
<dbReference type="GO" id="GO:0030163">
    <property type="term" value="P:protein catabolic process"/>
    <property type="evidence" value="ECO:0007669"/>
    <property type="project" value="TreeGrafter"/>
</dbReference>
<protein>
    <recommendedName>
        <fullName evidence="2">AAA+ ATPase domain-containing protein</fullName>
    </recommendedName>
</protein>
<evidence type="ECO:0000256" key="1">
    <source>
        <dbReference type="SAM" id="MobiDB-lite"/>
    </source>
</evidence>
<dbReference type="InterPro" id="IPR027417">
    <property type="entry name" value="P-loop_NTPase"/>
</dbReference>
<evidence type="ECO:0000313" key="3">
    <source>
        <dbReference type="EMBL" id="RXH37948.1"/>
    </source>
</evidence>
<dbReference type="Gene3D" id="1.20.58.760">
    <property type="entry name" value="Peptidase M41"/>
    <property type="match status" value="1"/>
</dbReference>
<dbReference type="CDD" id="cd19481">
    <property type="entry name" value="RecA-like_protease"/>
    <property type="match status" value="1"/>
</dbReference>
<name>A0A4Q0SHN5_9BRAD</name>
<organism evidence="3 4">
    <name type="scientific">Bradyrhizobium zhanjiangense</name>
    <dbReference type="NCBI Taxonomy" id="1325107"/>
    <lineage>
        <taxon>Bacteria</taxon>
        <taxon>Pseudomonadati</taxon>
        <taxon>Pseudomonadota</taxon>
        <taxon>Alphaproteobacteria</taxon>
        <taxon>Hyphomicrobiales</taxon>
        <taxon>Nitrobacteraceae</taxon>
        <taxon>Bradyrhizobium</taxon>
    </lineage>
</organism>
<evidence type="ECO:0000259" key="2">
    <source>
        <dbReference type="SMART" id="SM00382"/>
    </source>
</evidence>
<dbReference type="EMBL" id="LBJM01000064">
    <property type="protein sequence ID" value="RXH37948.1"/>
    <property type="molecule type" value="Genomic_DNA"/>
</dbReference>
<dbReference type="GO" id="GO:0004222">
    <property type="term" value="F:metalloendopeptidase activity"/>
    <property type="evidence" value="ECO:0007669"/>
    <property type="project" value="InterPro"/>
</dbReference>
<dbReference type="Gene3D" id="1.10.8.60">
    <property type="match status" value="1"/>
</dbReference>
<dbReference type="Pfam" id="PF00004">
    <property type="entry name" value="AAA"/>
    <property type="match status" value="1"/>
</dbReference>
<dbReference type="InterPro" id="IPR003593">
    <property type="entry name" value="AAA+_ATPase"/>
</dbReference>
<dbReference type="GO" id="GO:0004176">
    <property type="term" value="F:ATP-dependent peptidase activity"/>
    <property type="evidence" value="ECO:0007669"/>
    <property type="project" value="InterPro"/>
</dbReference>
<dbReference type="GO" id="GO:0005524">
    <property type="term" value="F:ATP binding"/>
    <property type="evidence" value="ECO:0007669"/>
    <property type="project" value="InterPro"/>
</dbReference>
<dbReference type="SUPFAM" id="SSF52540">
    <property type="entry name" value="P-loop containing nucleoside triphosphate hydrolases"/>
    <property type="match status" value="1"/>
</dbReference>
<dbReference type="GO" id="GO:0005886">
    <property type="term" value="C:plasma membrane"/>
    <property type="evidence" value="ECO:0007669"/>
    <property type="project" value="TreeGrafter"/>
</dbReference>
<dbReference type="GO" id="GO:0016887">
    <property type="term" value="F:ATP hydrolysis activity"/>
    <property type="evidence" value="ECO:0007669"/>
    <property type="project" value="InterPro"/>
</dbReference>